<dbReference type="CDD" id="cd12087">
    <property type="entry name" value="TM_EGFR-like"/>
    <property type="match status" value="1"/>
</dbReference>
<name>V6LB06_9EUKA</name>
<keyword evidence="2" id="KW-0472">Membrane</keyword>
<keyword evidence="5" id="KW-1185">Reference proteome</keyword>
<reference evidence="3 4" key="1">
    <citation type="journal article" date="2014" name="PLoS Genet.">
        <title>The Genome of Spironucleus salmonicida Highlights a Fish Pathogen Adapted to Fluctuating Environments.</title>
        <authorList>
            <person name="Xu F."/>
            <person name="Jerlstrom-Hultqvist J."/>
            <person name="Einarsson E."/>
            <person name="Astvaldsson A."/>
            <person name="Svard S.G."/>
            <person name="Andersson J.O."/>
        </authorList>
    </citation>
    <scope>NUCLEOTIDE SEQUENCE</scope>
    <source>
        <strain evidence="4">ATCC 50377</strain>
    </source>
</reference>
<feature type="compositionally biased region" description="Pro residues" evidence="1">
    <location>
        <begin position="245"/>
        <end position="308"/>
    </location>
</feature>
<dbReference type="AlphaFoldDB" id="V6LB06"/>
<feature type="transmembrane region" description="Helical" evidence="2">
    <location>
        <begin position="321"/>
        <end position="345"/>
    </location>
</feature>
<dbReference type="VEuPathDB" id="GiardiaDB:SS50377_28527"/>
<organism evidence="3">
    <name type="scientific">Spironucleus salmonicida</name>
    <dbReference type="NCBI Taxonomy" id="348837"/>
    <lineage>
        <taxon>Eukaryota</taxon>
        <taxon>Metamonada</taxon>
        <taxon>Diplomonadida</taxon>
        <taxon>Hexamitidae</taxon>
        <taxon>Hexamitinae</taxon>
        <taxon>Spironucleus</taxon>
    </lineage>
</organism>
<accession>V6LB06</accession>
<evidence type="ECO:0000256" key="2">
    <source>
        <dbReference type="SAM" id="Phobius"/>
    </source>
</evidence>
<dbReference type="InterPro" id="IPR006212">
    <property type="entry name" value="Furin_repeat"/>
</dbReference>
<keyword evidence="2" id="KW-0812">Transmembrane</keyword>
<reference evidence="4" key="2">
    <citation type="submission" date="2020-12" db="EMBL/GenBank/DDBJ databases">
        <title>New Spironucleus salmonicida genome in near-complete chromosomes.</title>
        <authorList>
            <person name="Xu F."/>
            <person name="Kurt Z."/>
            <person name="Jimenez-Gonzalez A."/>
            <person name="Astvaldsson A."/>
            <person name="Andersson J.O."/>
            <person name="Svard S.G."/>
        </authorList>
    </citation>
    <scope>NUCLEOTIDE SEQUENCE</scope>
    <source>
        <strain evidence="4">ATCC 50377</strain>
    </source>
</reference>
<dbReference type="Gene3D" id="2.10.220.10">
    <property type="entry name" value="Hormone Receptor, Insulin-like Growth Factor Receptor 1, Chain A, domain 2"/>
    <property type="match status" value="1"/>
</dbReference>
<dbReference type="PANTHER" id="PTHR23275">
    <property type="entry name" value="CABRIOLET.-RELATED"/>
    <property type="match status" value="1"/>
</dbReference>
<keyword evidence="2" id="KW-1133">Transmembrane helix</keyword>
<gene>
    <name evidence="3" type="ORF">SS50377_18999</name>
    <name evidence="4" type="ORF">SS50377_28527</name>
</gene>
<evidence type="ECO:0000256" key="1">
    <source>
        <dbReference type="SAM" id="MobiDB-lite"/>
    </source>
</evidence>
<evidence type="ECO:0000313" key="3">
    <source>
        <dbReference type="EMBL" id="EST41640.1"/>
    </source>
</evidence>
<dbReference type="SUPFAM" id="SSF57184">
    <property type="entry name" value="Growth factor receptor domain"/>
    <property type="match status" value="2"/>
</dbReference>
<evidence type="ECO:0000313" key="4">
    <source>
        <dbReference type="EMBL" id="KAH0569573.1"/>
    </source>
</evidence>
<sequence length="355" mass="37442">MTNPGTCTIRITRCQEDHFCPATDYISVPCKPCTEDMKFGQGCYCEYNIVTTNCKTCSGGSCATCLPGSYLNGKVCSDCQKDCAECADSNSCQKCAVGFTMQDGKCVRVCNNNEDCKGQRSTFCDMSTKRCVKCADDCDICSSATVCNSCDWRTHITTIQGTCTPKCDDITDGNYCKEGVATPCAEGLDSACICRYATNCASCNSTLDKCKTCLTNAIITKGSSCRDCATGFKLIGGMCWSETPAPEPPTPDPNIPEPPVPEPPTPEPSGPDPVTPEPDVPTPPAPVPGPVPPSPPVPVPVVPTPSNPDPEVNSQNLSSGAVTGIVIGVLLVVGAIGGGLAYYFIRKAKKRVEQQ</sequence>
<dbReference type="EMBL" id="AUWU02000009">
    <property type="protein sequence ID" value="KAH0569573.1"/>
    <property type="molecule type" value="Genomic_DNA"/>
</dbReference>
<feature type="region of interest" description="Disordered" evidence="1">
    <location>
        <begin position="243"/>
        <end position="315"/>
    </location>
</feature>
<proteinExistence type="predicted"/>
<dbReference type="PANTHER" id="PTHR23275:SF100">
    <property type="entry name" value="EGF-LIKE DOMAIN-CONTAINING PROTEIN"/>
    <property type="match status" value="1"/>
</dbReference>
<dbReference type="InterPro" id="IPR052798">
    <property type="entry name" value="Giardia_VSA"/>
</dbReference>
<dbReference type="InterPro" id="IPR009030">
    <property type="entry name" value="Growth_fac_rcpt_cys_sf"/>
</dbReference>
<dbReference type="EMBL" id="KI546169">
    <property type="protein sequence ID" value="EST41640.1"/>
    <property type="molecule type" value="Genomic_DNA"/>
</dbReference>
<dbReference type="Proteomes" id="UP000018208">
    <property type="component" value="Unassembled WGS sequence"/>
</dbReference>
<dbReference type="SMART" id="SM00261">
    <property type="entry name" value="FU"/>
    <property type="match status" value="3"/>
</dbReference>
<evidence type="ECO:0000313" key="5">
    <source>
        <dbReference type="Proteomes" id="UP000018208"/>
    </source>
</evidence>
<protein>
    <submittedName>
        <fullName evidence="3">Cysteine-rich membrane protein 1</fullName>
    </submittedName>
</protein>